<accession>A0A839SFF2</accession>
<gene>
    <name evidence="2" type="ORF">FHS11_003463</name>
</gene>
<sequence>MIFFVNSTWLLINRKNIFCFYCKFYHRIKKYFYELIYAVLFLLFINSCSPWTVVDSPQRFCHGLSTIDYELNNNPEHRFCQPGFIG</sequence>
<evidence type="ECO:0000256" key="1">
    <source>
        <dbReference type="SAM" id="Phobius"/>
    </source>
</evidence>
<dbReference type="AlphaFoldDB" id="A0A839SFF2"/>
<dbReference type="Proteomes" id="UP000539265">
    <property type="component" value="Unassembled WGS sequence"/>
</dbReference>
<protein>
    <submittedName>
        <fullName evidence="2">Uncharacterized protein</fullName>
    </submittedName>
</protein>
<reference evidence="2" key="1">
    <citation type="submission" date="2020-08" db="EMBL/GenBank/DDBJ databases">
        <title>Genomic Encyclopedia of Type Strains, Phase III (KMG-III): the genomes of soil and plant-associated and newly described type strains.</title>
        <authorList>
            <person name="Whitman W."/>
        </authorList>
    </citation>
    <scope>NUCLEOTIDE SEQUENCE [LARGE SCALE GENOMIC DNA]</scope>
    <source>
        <strain evidence="2">CECT 8628</strain>
    </source>
</reference>
<keyword evidence="3" id="KW-1185">Reference proteome</keyword>
<evidence type="ECO:0000313" key="3">
    <source>
        <dbReference type="Proteomes" id="UP000539265"/>
    </source>
</evidence>
<dbReference type="EMBL" id="JACHWX010000011">
    <property type="protein sequence ID" value="MBB3057035.1"/>
    <property type="molecule type" value="Genomic_DNA"/>
</dbReference>
<keyword evidence="1" id="KW-1133">Transmembrane helix</keyword>
<organism evidence="2 3">
    <name type="scientific">Mucilaginibacter gotjawali</name>
    <dbReference type="NCBI Taxonomy" id="1550579"/>
    <lineage>
        <taxon>Bacteria</taxon>
        <taxon>Pseudomonadati</taxon>
        <taxon>Bacteroidota</taxon>
        <taxon>Sphingobacteriia</taxon>
        <taxon>Sphingobacteriales</taxon>
        <taxon>Sphingobacteriaceae</taxon>
        <taxon>Mucilaginibacter</taxon>
    </lineage>
</organism>
<evidence type="ECO:0000313" key="2">
    <source>
        <dbReference type="EMBL" id="MBB3057035.1"/>
    </source>
</evidence>
<name>A0A839SFF2_9SPHI</name>
<keyword evidence="1" id="KW-0472">Membrane</keyword>
<comment type="caution">
    <text evidence="2">The sequence shown here is derived from an EMBL/GenBank/DDBJ whole genome shotgun (WGS) entry which is preliminary data.</text>
</comment>
<proteinExistence type="predicted"/>
<keyword evidence="1" id="KW-0812">Transmembrane</keyword>
<feature type="transmembrane region" description="Helical" evidence="1">
    <location>
        <begin position="31"/>
        <end position="53"/>
    </location>
</feature>